<dbReference type="SUPFAM" id="SSF53335">
    <property type="entry name" value="S-adenosyl-L-methionine-dependent methyltransferases"/>
    <property type="match status" value="1"/>
</dbReference>
<dbReference type="Pfam" id="PF01555">
    <property type="entry name" value="N6_N4_Mtase"/>
    <property type="match status" value="1"/>
</dbReference>
<keyword evidence="3" id="KW-0949">S-adenosyl-L-methionine</keyword>
<comment type="caution">
    <text evidence="5">The sequence shown here is derived from an EMBL/GenBank/DDBJ whole genome shotgun (WGS) entry which is preliminary data.</text>
</comment>
<dbReference type="InterPro" id="IPR029063">
    <property type="entry name" value="SAM-dependent_MTases_sf"/>
</dbReference>
<dbReference type="RefSeq" id="WP_387412117.1">
    <property type="nucleotide sequence ID" value="NZ_JBIASD010000010.1"/>
</dbReference>
<dbReference type="InterPro" id="IPR002295">
    <property type="entry name" value="N4/N6-MTase_EcoPI_Mod-like"/>
</dbReference>
<dbReference type="GO" id="GO:0032259">
    <property type="term" value="P:methylation"/>
    <property type="evidence" value="ECO:0007669"/>
    <property type="project" value="UniProtKB-KW"/>
</dbReference>
<dbReference type="Proteomes" id="UP001602013">
    <property type="component" value="Unassembled WGS sequence"/>
</dbReference>
<evidence type="ECO:0000256" key="2">
    <source>
        <dbReference type="ARBA" id="ARBA00022679"/>
    </source>
</evidence>
<dbReference type="InterPro" id="IPR002941">
    <property type="entry name" value="DNA_methylase_N4/N6"/>
</dbReference>
<dbReference type="PRINTS" id="PR00506">
    <property type="entry name" value="D21N6MTFRASE"/>
</dbReference>
<dbReference type="Gene3D" id="3.40.50.150">
    <property type="entry name" value="Vaccinia Virus protein VP39"/>
    <property type="match status" value="1"/>
</dbReference>
<evidence type="ECO:0000313" key="6">
    <source>
        <dbReference type="Proteomes" id="UP001602013"/>
    </source>
</evidence>
<keyword evidence="1 5" id="KW-0489">Methyltransferase</keyword>
<dbReference type="GO" id="GO:0008168">
    <property type="term" value="F:methyltransferase activity"/>
    <property type="evidence" value="ECO:0007669"/>
    <property type="project" value="UniProtKB-KW"/>
</dbReference>
<keyword evidence="6" id="KW-1185">Reference proteome</keyword>
<evidence type="ECO:0000256" key="1">
    <source>
        <dbReference type="ARBA" id="ARBA00022603"/>
    </source>
</evidence>
<gene>
    <name evidence="5" type="ORF">ACFYXI_16635</name>
</gene>
<reference evidence="5 6" key="1">
    <citation type="submission" date="2024-10" db="EMBL/GenBank/DDBJ databases">
        <title>The Natural Products Discovery Center: Release of the First 8490 Sequenced Strains for Exploring Actinobacteria Biosynthetic Diversity.</title>
        <authorList>
            <person name="Kalkreuter E."/>
            <person name="Kautsar S.A."/>
            <person name="Yang D."/>
            <person name="Bader C.D."/>
            <person name="Teijaro C.N."/>
            <person name="Fluegel L."/>
            <person name="Davis C.M."/>
            <person name="Simpson J.R."/>
            <person name="Lauterbach L."/>
            <person name="Steele A.D."/>
            <person name="Gui C."/>
            <person name="Meng S."/>
            <person name="Li G."/>
            <person name="Viehrig K."/>
            <person name="Ye F."/>
            <person name="Su P."/>
            <person name="Kiefer A.F."/>
            <person name="Nichols A."/>
            <person name="Cepeda A.J."/>
            <person name="Yan W."/>
            <person name="Fan B."/>
            <person name="Jiang Y."/>
            <person name="Adhikari A."/>
            <person name="Zheng C.-J."/>
            <person name="Schuster L."/>
            <person name="Cowan T.M."/>
            <person name="Smanski M.J."/>
            <person name="Chevrette M.G."/>
            <person name="De Carvalho L.P.S."/>
            <person name="Shen B."/>
        </authorList>
    </citation>
    <scope>NUCLEOTIDE SEQUENCE [LARGE SCALE GENOMIC DNA]</scope>
    <source>
        <strain evidence="5 6">NPDC002173</strain>
    </source>
</reference>
<dbReference type="EC" id="2.1.1.-" evidence="5"/>
<evidence type="ECO:0000259" key="4">
    <source>
        <dbReference type="Pfam" id="PF01555"/>
    </source>
</evidence>
<organism evidence="5 6">
    <name type="scientific">Microtetraspora malaysiensis</name>
    <dbReference type="NCBI Taxonomy" id="161358"/>
    <lineage>
        <taxon>Bacteria</taxon>
        <taxon>Bacillati</taxon>
        <taxon>Actinomycetota</taxon>
        <taxon>Actinomycetes</taxon>
        <taxon>Streptosporangiales</taxon>
        <taxon>Streptosporangiaceae</taxon>
        <taxon>Microtetraspora</taxon>
    </lineage>
</organism>
<evidence type="ECO:0000256" key="3">
    <source>
        <dbReference type="ARBA" id="ARBA00022691"/>
    </source>
</evidence>
<keyword evidence="2 5" id="KW-0808">Transferase</keyword>
<evidence type="ECO:0000313" key="5">
    <source>
        <dbReference type="EMBL" id="MFF3667224.1"/>
    </source>
</evidence>
<feature type="domain" description="DNA methylase N-4/N-6" evidence="4">
    <location>
        <begin position="145"/>
        <end position="472"/>
    </location>
</feature>
<name>A0ABW6SQH4_9ACTN</name>
<proteinExistence type="predicted"/>
<accession>A0ABW6SQH4</accession>
<dbReference type="EMBL" id="JBIASD010000010">
    <property type="protein sequence ID" value="MFF3667224.1"/>
    <property type="molecule type" value="Genomic_DNA"/>
</dbReference>
<protein>
    <submittedName>
        <fullName evidence="5">Site-specific DNA-methyltransferase</fullName>
        <ecNumber evidence="5">2.1.1.-</ecNumber>
    </submittedName>
</protein>
<sequence length="823" mass="90923">MARQSRGNVNKTTAVGDYEHILAKRTNNPPAGLAHLDRDETPVRQLVYDPHLDPHLVWAGKAERDAVDVPAPSIHVHEELSAEKIIGSVRRQRIQQPLFAIEALDPAKQVEFYQHDLNWSNRMILGDSLMVMASLLDRERMAGHVQCVYMDPPYGIKYQSNFQPRISDRAVKDGDDNSLTREPEMIQAYRDTWRLGVHSYLAYLRDRFILARELLNNAGSIFVQISDENLHRVRLLLDEVFGGENFISLISYVTTSGFAQAREIARSGDYLLWYARDKASMKVRTLWLEGGERAAYRWVELPDGARRGMTTKEIRGEAPLPLGARMYTPGDLTSQGSASKPQPFKYQGRVYNPPANSHWKANYPDGMERLATAGRIHVARNSIRYVRYADDFAYRPLTNLWTDTGTGNFTDPKTYVVQTNTKIVERCLAMTSDPGDLVLDPTCGSGTTAYVAENLGRRWITVDTSRVALALARERILTAVFPYYRLLDPTRGVDGGLVYETTTRITLGSIANDEPAEGVVFVDRPLVQPKKTRVTGPFTVEALSRYAVNPNDEEISSPDPSTADAADHVQVLLDALHTQGIPRPGGQPAKIESLMPLATAGPLQAEGIADLGGQRRRFAVALGPKFGAITMTQVSDALREAIGFDLVVFAGFAVSTDAQERLAGGKFGGTQVSLLLANPDLLVGDLLKNTKTSQTFRLYSAPDVHIDHDKDGFRVTVEGVDTFDPATGEVVSYGKSGVQAWFLDDDYDGTVFHVAQAFFPVTEAWKKLQSALRGTVDADLLDEMHGWTSLPFEPGEHDKVAVRVISQDGNAAEVIVPLPGVSA</sequence>